<dbReference type="PROSITE" id="PS50943">
    <property type="entry name" value="HTH_CROC1"/>
    <property type="match status" value="1"/>
</dbReference>
<dbReference type="Proteomes" id="UP000612808">
    <property type="component" value="Unassembled WGS sequence"/>
</dbReference>
<dbReference type="EMBL" id="BOMB01000004">
    <property type="protein sequence ID" value="GID10042.1"/>
    <property type="molecule type" value="Genomic_DNA"/>
</dbReference>
<feature type="domain" description="HTH cro/C1-type" evidence="1">
    <location>
        <begin position="14"/>
        <end position="68"/>
    </location>
</feature>
<dbReference type="SMART" id="SM00530">
    <property type="entry name" value="HTH_XRE"/>
    <property type="match status" value="1"/>
</dbReference>
<dbReference type="InterPro" id="IPR010982">
    <property type="entry name" value="Lambda_DNA-bd_dom_sf"/>
</dbReference>
<dbReference type="SUPFAM" id="SSF47413">
    <property type="entry name" value="lambda repressor-like DNA-binding domains"/>
    <property type="match status" value="1"/>
</dbReference>
<organism evidence="2 3">
    <name type="scientific">Actinocatenispora rupis</name>
    <dbReference type="NCBI Taxonomy" id="519421"/>
    <lineage>
        <taxon>Bacteria</taxon>
        <taxon>Bacillati</taxon>
        <taxon>Actinomycetota</taxon>
        <taxon>Actinomycetes</taxon>
        <taxon>Micromonosporales</taxon>
        <taxon>Micromonosporaceae</taxon>
        <taxon>Actinocatenispora</taxon>
    </lineage>
</organism>
<dbReference type="InterPro" id="IPR001387">
    <property type="entry name" value="Cro/C1-type_HTH"/>
</dbReference>
<comment type="caution">
    <text evidence="2">The sequence shown here is derived from an EMBL/GenBank/DDBJ whole genome shotgun (WGS) entry which is preliminary data.</text>
</comment>
<evidence type="ECO:0000313" key="2">
    <source>
        <dbReference type="EMBL" id="GID10042.1"/>
    </source>
</evidence>
<keyword evidence="3" id="KW-1185">Reference proteome</keyword>
<name>A0A8J3NAY3_9ACTN</name>
<evidence type="ECO:0000259" key="1">
    <source>
        <dbReference type="PROSITE" id="PS50943"/>
    </source>
</evidence>
<reference evidence="2" key="1">
    <citation type="submission" date="2021-01" db="EMBL/GenBank/DDBJ databases">
        <title>Whole genome shotgun sequence of Actinocatenispora rupis NBRC 107355.</title>
        <authorList>
            <person name="Komaki H."/>
            <person name="Tamura T."/>
        </authorList>
    </citation>
    <scope>NUCLEOTIDE SEQUENCE</scope>
    <source>
        <strain evidence="2">NBRC 107355</strain>
    </source>
</reference>
<gene>
    <name evidence="2" type="ORF">Aru02nite_09310</name>
</gene>
<sequence length="181" mass="19750">MFRYARGMDPATLLTQARQAAGLTQAAVAAAAGTARPNLSAYEHGRISPTLAVASRILNAAGYELSIAPKVEFREVATYRGLPVEVPNVLPRLPVEKALATVVLPLSLNWSDTGRSFNMRNRRDRAWVYEIVLREGTPNDVLTYIDGALLADLWDELVLPIAVRDAWNPVVTGEPGDREVA</sequence>
<evidence type="ECO:0000313" key="3">
    <source>
        <dbReference type="Proteomes" id="UP000612808"/>
    </source>
</evidence>
<dbReference type="AlphaFoldDB" id="A0A8J3NAY3"/>
<dbReference type="Gene3D" id="1.10.260.40">
    <property type="entry name" value="lambda repressor-like DNA-binding domains"/>
    <property type="match status" value="1"/>
</dbReference>
<dbReference type="CDD" id="cd00093">
    <property type="entry name" value="HTH_XRE"/>
    <property type="match status" value="1"/>
</dbReference>
<accession>A0A8J3NAY3</accession>
<dbReference type="Pfam" id="PF01381">
    <property type="entry name" value="HTH_3"/>
    <property type="match status" value="1"/>
</dbReference>
<protein>
    <recommendedName>
        <fullName evidence="1">HTH cro/C1-type domain-containing protein</fullName>
    </recommendedName>
</protein>
<dbReference type="GO" id="GO:0003677">
    <property type="term" value="F:DNA binding"/>
    <property type="evidence" value="ECO:0007669"/>
    <property type="project" value="InterPro"/>
</dbReference>
<proteinExistence type="predicted"/>